<dbReference type="Proteomes" id="UP000305517">
    <property type="component" value="Unassembled WGS sequence"/>
</dbReference>
<dbReference type="OrthoDB" id="9776116at2"/>
<dbReference type="SUPFAM" id="SSF53300">
    <property type="entry name" value="vWA-like"/>
    <property type="match status" value="1"/>
</dbReference>
<accession>A0A5R8WU83</accession>
<gene>
    <name evidence="2" type="ORF">FDY95_05785</name>
</gene>
<dbReference type="AlphaFoldDB" id="A0A5R8WU83"/>
<feature type="domain" description="DUF58" evidence="1">
    <location>
        <begin position="73"/>
        <end position="281"/>
    </location>
</feature>
<dbReference type="EMBL" id="VAJM01000002">
    <property type="protein sequence ID" value="TLM95297.1"/>
    <property type="molecule type" value="Genomic_DNA"/>
</dbReference>
<keyword evidence="3" id="KW-1185">Reference proteome</keyword>
<evidence type="ECO:0000313" key="3">
    <source>
        <dbReference type="Proteomes" id="UP000305517"/>
    </source>
</evidence>
<reference evidence="2 3" key="1">
    <citation type="submission" date="2019-05" db="EMBL/GenBank/DDBJ databases">
        <title>Hymenobacter edaphi sp. nov., isolated from abandoned arsenic-contaminated farmland soil.</title>
        <authorList>
            <person name="Nie L."/>
        </authorList>
    </citation>
    <scope>NUCLEOTIDE SEQUENCE [LARGE SCALE GENOMIC DNA]</scope>
    <source>
        <strain evidence="2 3">1-3-3-8</strain>
    </source>
</reference>
<name>A0A5R8WU83_9BACT</name>
<evidence type="ECO:0000259" key="1">
    <source>
        <dbReference type="Pfam" id="PF01882"/>
    </source>
</evidence>
<dbReference type="PANTHER" id="PTHR33608:SF7">
    <property type="entry name" value="DUF58 DOMAIN-CONTAINING PROTEIN"/>
    <property type="match status" value="1"/>
</dbReference>
<organism evidence="2 3">
    <name type="scientific">Hymenobacter jeollabukensis</name>
    <dbReference type="NCBI Taxonomy" id="2025313"/>
    <lineage>
        <taxon>Bacteria</taxon>
        <taxon>Pseudomonadati</taxon>
        <taxon>Bacteroidota</taxon>
        <taxon>Cytophagia</taxon>
        <taxon>Cytophagales</taxon>
        <taxon>Hymenobacteraceae</taxon>
        <taxon>Hymenobacter</taxon>
    </lineage>
</organism>
<evidence type="ECO:0000313" key="2">
    <source>
        <dbReference type="EMBL" id="TLM95297.1"/>
    </source>
</evidence>
<dbReference type="Pfam" id="PF01882">
    <property type="entry name" value="DUF58"/>
    <property type="match status" value="1"/>
</dbReference>
<proteinExistence type="predicted"/>
<comment type="caution">
    <text evidence="2">The sequence shown here is derived from an EMBL/GenBank/DDBJ whole genome shotgun (WGS) entry which is preliminary data.</text>
</comment>
<sequence length="325" mass="35269">MLVAQTTQVAQPERYSLVHHLTTSPFHHLTTVLDAAALLALGNLPLVARLIADGAQAGLHPSRRRGAGLEFSQYRPYQTGDDLRRLDWRLAARSDRYYLRESDVDTRLTVRLVLDASASMNHADAAGVSKLAYARLLLAGLAHVAQQQGDSPGLYVLGPAGLRTTPPRADAGQLPRLFHALSTTTAAGLLPTDAATAGPLLSRQGNTLTVVVSDFYDLEPAGPLDRLLTQLRAAGGDVLALHLLAPNELTLDYPAAATLEDLETGQRLQLDPAQRPAYQQQLQAWLRQTEQAIRGHGLDYYRLLTDEPPAGALRTVLRRRQGAAR</sequence>
<protein>
    <submittedName>
        <fullName evidence="2">DUF58 domain-containing protein</fullName>
    </submittedName>
</protein>
<dbReference type="InterPro" id="IPR002881">
    <property type="entry name" value="DUF58"/>
</dbReference>
<dbReference type="InterPro" id="IPR036465">
    <property type="entry name" value="vWFA_dom_sf"/>
</dbReference>
<dbReference type="PANTHER" id="PTHR33608">
    <property type="entry name" value="BLL2464 PROTEIN"/>
    <property type="match status" value="1"/>
</dbReference>